<feature type="domain" description="Phospholipid/glycerol acyltransferase" evidence="5">
    <location>
        <begin position="123"/>
        <end position="247"/>
    </location>
</feature>
<feature type="transmembrane region" description="Helical" evidence="4">
    <location>
        <begin position="43"/>
        <end position="76"/>
    </location>
</feature>
<keyword evidence="4" id="KW-0812">Transmembrane</keyword>
<dbReference type="Proteomes" id="UP000271162">
    <property type="component" value="Unassembled WGS sequence"/>
</dbReference>
<organism evidence="8">
    <name type="scientific">Nippostrongylus brasiliensis</name>
    <name type="common">Rat hookworm</name>
    <dbReference type="NCBI Taxonomy" id="27835"/>
    <lineage>
        <taxon>Eukaryota</taxon>
        <taxon>Metazoa</taxon>
        <taxon>Ecdysozoa</taxon>
        <taxon>Nematoda</taxon>
        <taxon>Chromadorea</taxon>
        <taxon>Rhabditida</taxon>
        <taxon>Rhabditina</taxon>
        <taxon>Rhabditomorpha</taxon>
        <taxon>Strongyloidea</taxon>
        <taxon>Heligmosomidae</taxon>
        <taxon>Nippostrongylus</taxon>
    </lineage>
</organism>
<dbReference type="InterPro" id="IPR002123">
    <property type="entry name" value="Plipid/glycerol_acylTrfase"/>
</dbReference>
<dbReference type="EMBL" id="UYSL01019760">
    <property type="protein sequence ID" value="VDL69403.1"/>
    <property type="molecule type" value="Genomic_DNA"/>
</dbReference>
<evidence type="ECO:0000313" key="7">
    <source>
        <dbReference type="Proteomes" id="UP000271162"/>
    </source>
</evidence>
<evidence type="ECO:0000313" key="6">
    <source>
        <dbReference type="EMBL" id="VDL69403.1"/>
    </source>
</evidence>
<dbReference type="SUPFAM" id="SSF69593">
    <property type="entry name" value="Glycerol-3-phosphate (1)-acyltransferase"/>
    <property type="match status" value="1"/>
</dbReference>
<proteinExistence type="inferred from homology"/>
<keyword evidence="7" id="KW-1185">Reference proteome</keyword>
<dbReference type="GO" id="GO:0005783">
    <property type="term" value="C:endoplasmic reticulum"/>
    <property type="evidence" value="ECO:0007669"/>
    <property type="project" value="TreeGrafter"/>
</dbReference>
<keyword evidence="2" id="KW-0808">Transferase</keyword>
<comment type="similarity">
    <text evidence="1">Belongs to the 1-acyl-sn-glycerol-3-phosphate acyltransferase family.</text>
</comment>
<evidence type="ECO:0000259" key="5">
    <source>
        <dbReference type="SMART" id="SM00563"/>
    </source>
</evidence>
<dbReference type="OMA" id="TPLGVMW"/>
<evidence type="ECO:0000256" key="3">
    <source>
        <dbReference type="ARBA" id="ARBA00023315"/>
    </source>
</evidence>
<keyword evidence="4" id="KW-1133">Transmembrane helix</keyword>
<dbReference type="GO" id="GO:0036149">
    <property type="term" value="P:phosphatidylinositol acyl-chain remodeling"/>
    <property type="evidence" value="ECO:0007669"/>
    <property type="project" value="TreeGrafter"/>
</dbReference>
<evidence type="ECO:0000313" key="8">
    <source>
        <dbReference type="WBParaSite" id="NBR_0000581301-mRNA-1"/>
    </source>
</evidence>
<evidence type="ECO:0000256" key="1">
    <source>
        <dbReference type="ARBA" id="ARBA00008655"/>
    </source>
</evidence>
<evidence type="ECO:0000256" key="2">
    <source>
        <dbReference type="ARBA" id="ARBA00022679"/>
    </source>
</evidence>
<dbReference type="WBParaSite" id="NBR_0000581301-mRNA-1">
    <property type="protein sequence ID" value="NBR_0000581301-mRNA-1"/>
    <property type="gene ID" value="NBR_0000581301"/>
</dbReference>
<protein>
    <submittedName>
        <fullName evidence="8">PlsC domain-containing protein</fullName>
    </submittedName>
</protein>
<dbReference type="Pfam" id="PF16076">
    <property type="entry name" value="Acyltransf_C"/>
    <property type="match status" value="1"/>
</dbReference>
<keyword evidence="4" id="KW-0472">Membrane</keyword>
<dbReference type="PANTHER" id="PTHR10983:SF14">
    <property type="entry name" value="1-ACYL-SN-GLYCEROL-3-PHOSPHATE ACYLTRANSFERASE ACL-12-RELATED"/>
    <property type="match status" value="1"/>
</dbReference>
<gene>
    <name evidence="6" type="ORF">NBR_LOCUS5814</name>
</gene>
<keyword evidence="3" id="KW-0012">Acyltransferase</keyword>
<dbReference type="SMART" id="SM00563">
    <property type="entry name" value="PlsC"/>
    <property type="match status" value="1"/>
</dbReference>
<dbReference type="GO" id="GO:0016746">
    <property type="term" value="F:acyltransferase activity"/>
    <property type="evidence" value="ECO:0007669"/>
    <property type="project" value="UniProtKB-KW"/>
</dbReference>
<sequence length="365" mass="41102">MLVEAVLDGHPPAPIPHTEDVNASAEVNGSVDANHNVMDFRKLIALAGAAYFIVMTAFIVPVACVATVVLLFPLVYLNLPLFIYLENRLCTMVNNHWVSASVHCGLNTVEYGSDIGKYAKKRCLFLVNHLGLTDHFVVMQALHDKGNVPGSWLWVIYNIWKYTPLGIMWSSHGNFFINGGASRKAALLSSFRKHLCNLFHKFNFHWIVMYPEGSRLFLIKESSSRFAEKLKLPQLRHCAYPRSGAAHAVLDVLGPTSSHGCDSGDSVPSRCGEGPAIDYIIDATIVAPEWAVESKLQEFLYKRYQEKDALLHDYYRTGHFPGEGRPVIVSHFMMLFSQLFWIGLYYCHHTIWIRPLFSIIASAFL</sequence>
<reference evidence="8" key="1">
    <citation type="submission" date="2017-02" db="UniProtKB">
        <authorList>
            <consortium name="WormBaseParasite"/>
        </authorList>
    </citation>
    <scope>IDENTIFICATION</scope>
</reference>
<dbReference type="AlphaFoldDB" id="A0A0N4XTA4"/>
<reference evidence="6 7" key="2">
    <citation type="submission" date="2018-11" db="EMBL/GenBank/DDBJ databases">
        <authorList>
            <consortium name="Pathogen Informatics"/>
        </authorList>
    </citation>
    <scope>NUCLEOTIDE SEQUENCE [LARGE SCALE GENOMIC DNA]</scope>
</reference>
<dbReference type="STRING" id="27835.A0A0N4XTA4"/>
<dbReference type="PANTHER" id="PTHR10983">
    <property type="entry name" value="1-ACYLGLYCEROL-3-PHOSPHATE ACYLTRANSFERASE-RELATED"/>
    <property type="match status" value="1"/>
</dbReference>
<name>A0A0N4XTA4_NIPBR</name>
<evidence type="ECO:0000256" key="4">
    <source>
        <dbReference type="SAM" id="Phobius"/>
    </source>
</evidence>
<accession>A0A0N4XTA4</accession>
<dbReference type="InterPro" id="IPR032098">
    <property type="entry name" value="Acyltransf_C"/>
</dbReference>